<dbReference type="GO" id="GO:0005886">
    <property type="term" value="C:plasma membrane"/>
    <property type="evidence" value="ECO:0000318"/>
    <property type="project" value="GO_Central"/>
</dbReference>
<reference evidence="11 12" key="1">
    <citation type="journal article" date="2017" name="Nat. Commun.">
        <title>Genome assembly with in vitro proximity ligation data and whole-genome triplication in lettuce.</title>
        <authorList>
            <person name="Reyes-Chin-Wo S."/>
            <person name="Wang Z."/>
            <person name="Yang X."/>
            <person name="Kozik A."/>
            <person name="Arikit S."/>
            <person name="Song C."/>
            <person name="Xia L."/>
            <person name="Froenicke L."/>
            <person name="Lavelle D.O."/>
            <person name="Truco M.J."/>
            <person name="Xia R."/>
            <person name="Zhu S."/>
            <person name="Xu C."/>
            <person name="Xu H."/>
            <person name="Xu X."/>
            <person name="Cox K."/>
            <person name="Korf I."/>
            <person name="Meyers B.C."/>
            <person name="Michelmore R.W."/>
        </authorList>
    </citation>
    <scope>NUCLEOTIDE SEQUENCE [LARGE SCALE GENOMIC DNA]</scope>
    <source>
        <strain evidence="12">cv. Salinas</strain>
        <tissue evidence="11">Seedlings</tissue>
    </source>
</reference>
<dbReference type="AlphaFoldDB" id="A0A9R1XUW3"/>
<protein>
    <recommendedName>
        <fullName evidence="10">Protein kinase domain-containing protein</fullName>
    </recommendedName>
</protein>
<evidence type="ECO:0000256" key="5">
    <source>
        <dbReference type="ARBA" id="ARBA00022840"/>
    </source>
</evidence>
<keyword evidence="12" id="KW-1185">Reference proteome</keyword>
<dbReference type="InterPro" id="IPR017441">
    <property type="entry name" value="Protein_kinase_ATP_BS"/>
</dbReference>
<evidence type="ECO:0000256" key="8">
    <source>
        <dbReference type="PROSITE-ProRule" id="PRU10141"/>
    </source>
</evidence>
<dbReference type="PROSITE" id="PS50011">
    <property type="entry name" value="PROTEIN_KINASE_DOM"/>
    <property type="match status" value="1"/>
</dbReference>
<dbReference type="Proteomes" id="UP000235145">
    <property type="component" value="Unassembled WGS sequence"/>
</dbReference>
<dbReference type="SMART" id="SM00220">
    <property type="entry name" value="S_TKc"/>
    <property type="match status" value="1"/>
</dbReference>
<dbReference type="GO" id="GO:0046872">
    <property type="term" value="F:metal ion binding"/>
    <property type="evidence" value="ECO:0007669"/>
    <property type="project" value="UniProtKB-KW"/>
</dbReference>
<dbReference type="InterPro" id="IPR008271">
    <property type="entry name" value="Ser/Thr_kinase_AS"/>
</dbReference>
<name>A0A9R1XUW3_LACSA</name>
<keyword evidence="1 9" id="KW-0723">Serine/threonine-protein kinase</keyword>
<sequence length="373" mass="42049">MLILFSIAISSCYTKIMSLITDSQHLRIPFIDIERGTRNFNLANIIGKGGYGDVYQGELILSGKLTSVAVKRLHNRGQGVKEFLTELQLLSRYKHPNLVPLLGYCNDDNEMILVYEYAHNGSLQSNLTMDKTPFPLPWKHRINICIEAAYGLDYLHNHVEENQRVIHRDIKSANILLDHKWKARISDLGLSRICRANEDVSYVITNPCGTHGYLDPAYNDTGMLTKESDVFSFGMVLFEVMCGESCLKNVNDAGPLTATLARSCYEKGNLNDIIHPDLMKQMDSDSLNTFSKIAYECLQKDRTQRPSMGLVVEKLEKSLELQELADASELLAEDSEWQSQETEEALESLELGEASEPLAEALESQACSYLFKH</sequence>
<proteinExistence type="inferred from homology"/>
<dbReference type="PROSITE" id="PS00108">
    <property type="entry name" value="PROTEIN_KINASE_ST"/>
    <property type="match status" value="1"/>
</dbReference>
<comment type="similarity">
    <text evidence="9">Belongs to the protein kinase superfamily.</text>
</comment>
<gene>
    <name evidence="11" type="ORF">LSAT_V11C200055690</name>
</gene>
<dbReference type="InterPro" id="IPR045272">
    <property type="entry name" value="ANXUR1/2-like"/>
</dbReference>
<feature type="active site" description="Proton acceptor" evidence="6">
    <location>
        <position position="169"/>
    </location>
</feature>
<dbReference type="GO" id="GO:0005524">
    <property type="term" value="F:ATP binding"/>
    <property type="evidence" value="ECO:0007669"/>
    <property type="project" value="UniProtKB-UniRule"/>
</dbReference>
<feature type="binding site" evidence="7">
    <location>
        <position position="187"/>
    </location>
    <ligand>
        <name>Mg(2+)</name>
        <dbReference type="ChEBI" id="CHEBI:18420"/>
    </ligand>
</feature>
<comment type="caution">
    <text evidence="11">The sequence shown here is derived from an EMBL/GenBank/DDBJ whole genome shotgun (WGS) entry which is preliminary data.</text>
</comment>
<dbReference type="GO" id="GO:0004672">
    <property type="term" value="F:protein kinase activity"/>
    <property type="evidence" value="ECO:0000318"/>
    <property type="project" value="GO_Central"/>
</dbReference>
<dbReference type="Gene3D" id="3.30.200.20">
    <property type="entry name" value="Phosphorylase Kinase, domain 1"/>
    <property type="match status" value="1"/>
</dbReference>
<dbReference type="Gene3D" id="1.10.510.10">
    <property type="entry name" value="Transferase(Phosphotransferase) domain 1"/>
    <property type="match status" value="1"/>
</dbReference>
<evidence type="ECO:0000256" key="2">
    <source>
        <dbReference type="ARBA" id="ARBA00022679"/>
    </source>
</evidence>
<evidence type="ECO:0000313" key="12">
    <source>
        <dbReference type="Proteomes" id="UP000235145"/>
    </source>
</evidence>
<dbReference type="GO" id="GO:0004714">
    <property type="term" value="F:transmembrane receptor protein tyrosine kinase activity"/>
    <property type="evidence" value="ECO:0007669"/>
    <property type="project" value="InterPro"/>
</dbReference>
<keyword evidence="7" id="KW-0460">Magnesium</keyword>
<keyword evidence="2" id="KW-0808">Transferase</keyword>
<dbReference type="SUPFAM" id="SSF56112">
    <property type="entry name" value="Protein kinase-like (PK-like)"/>
    <property type="match status" value="1"/>
</dbReference>
<accession>A0A9R1XUW3</accession>
<evidence type="ECO:0000256" key="4">
    <source>
        <dbReference type="ARBA" id="ARBA00022777"/>
    </source>
</evidence>
<feature type="domain" description="Protein kinase" evidence="10">
    <location>
        <begin position="40"/>
        <end position="319"/>
    </location>
</feature>
<evidence type="ECO:0000256" key="1">
    <source>
        <dbReference type="ARBA" id="ARBA00022527"/>
    </source>
</evidence>
<evidence type="ECO:0000256" key="6">
    <source>
        <dbReference type="PIRSR" id="PIRSR000615-1"/>
    </source>
</evidence>
<dbReference type="PANTHER" id="PTHR27003:SF475">
    <property type="entry name" value="PROTEIN KINASE DOMAIN-CONTAINING PROTEIN"/>
    <property type="match status" value="1"/>
</dbReference>
<organism evidence="11 12">
    <name type="scientific">Lactuca sativa</name>
    <name type="common">Garden lettuce</name>
    <dbReference type="NCBI Taxonomy" id="4236"/>
    <lineage>
        <taxon>Eukaryota</taxon>
        <taxon>Viridiplantae</taxon>
        <taxon>Streptophyta</taxon>
        <taxon>Embryophyta</taxon>
        <taxon>Tracheophyta</taxon>
        <taxon>Spermatophyta</taxon>
        <taxon>Magnoliopsida</taxon>
        <taxon>eudicotyledons</taxon>
        <taxon>Gunneridae</taxon>
        <taxon>Pentapetalae</taxon>
        <taxon>asterids</taxon>
        <taxon>campanulids</taxon>
        <taxon>Asterales</taxon>
        <taxon>Asteraceae</taxon>
        <taxon>Cichorioideae</taxon>
        <taxon>Cichorieae</taxon>
        <taxon>Lactucinae</taxon>
        <taxon>Lactuca</taxon>
    </lineage>
</organism>
<dbReference type="PROSITE" id="PS00107">
    <property type="entry name" value="PROTEIN_KINASE_ATP"/>
    <property type="match status" value="1"/>
</dbReference>
<evidence type="ECO:0000259" key="10">
    <source>
        <dbReference type="PROSITE" id="PS50011"/>
    </source>
</evidence>
<feature type="binding site" evidence="8">
    <location>
        <position position="71"/>
    </location>
    <ligand>
        <name>ATP</name>
        <dbReference type="ChEBI" id="CHEBI:30616"/>
    </ligand>
</feature>
<evidence type="ECO:0000256" key="7">
    <source>
        <dbReference type="PIRSR" id="PIRSR000615-3"/>
    </source>
</evidence>
<evidence type="ECO:0000313" key="11">
    <source>
        <dbReference type="EMBL" id="KAJ0222409.1"/>
    </source>
</evidence>
<evidence type="ECO:0000256" key="9">
    <source>
        <dbReference type="RuleBase" id="RU000304"/>
    </source>
</evidence>
<dbReference type="InterPro" id="IPR001245">
    <property type="entry name" value="Ser-Thr/Tyr_kinase_cat_dom"/>
</dbReference>
<keyword evidence="3 8" id="KW-0547">Nucleotide-binding</keyword>
<keyword evidence="5 8" id="KW-0067">ATP-binding</keyword>
<dbReference type="InterPro" id="IPR011009">
    <property type="entry name" value="Kinase-like_dom_sf"/>
</dbReference>
<dbReference type="GO" id="GO:0004674">
    <property type="term" value="F:protein serine/threonine kinase activity"/>
    <property type="evidence" value="ECO:0007669"/>
    <property type="project" value="UniProtKB-KW"/>
</dbReference>
<dbReference type="Pfam" id="PF07714">
    <property type="entry name" value="PK_Tyr_Ser-Thr"/>
    <property type="match status" value="1"/>
</dbReference>
<feature type="binding site" evidence="7">
    <location>
        <position position="174"/>
    </location>
    <ligand>
        <name>Mg(2+)</name>
        <dbReference type="ChEBI" id="CHEBI:18420"/>
    </ligand>
</feature>
<evidence type="ECO:0000256" key="3">
    <source>
        <dbReference type="ARBA" id="ARBA00022741"/>
    </source>
</evidence>
<dbReference type="InterPro" id="IPR000719">
    <property type="entry name" value="Prot_kinase_dom"/>
</dbReference>
<keyword evidence="4" id="KW-0418">Kinase</keyword>
<dbReference type="PANTHER" id="PTHR27003">
    <property type="entry name" value="OS07G0166700 PROTEIN"/>
    <property type="match status" value="1"/>
</dbReference>
<keyword evidence="7" id="KW-0479">Metal-binding</keyword>
<dbReference type="EMBL" id="NBSK02000002">
    <property type="protein sequence ID" value="KAJ0222409.1"/>
    <property type="molecule type" value="Genomic_DNA"/>
</dbReference>
<dbReference type="FunFam" id="3.30.200.20:FF:000039">
    <property type="entry name" value="receptor-like protein kinase FERONIA"/>
    <property type="match status" value="1"/>
</dbReference>